<accession>A0A5C3LZB5</accession>
<dbReference type="SMART" id="SM00584">
    <property type="entry name" value="TLDc"/>
    <property type="match status" value="1"/>
</dbReference>
<dbReference type="STRING" id="68775.A0A5C3LZB5"/>
<dbReference type="EMBL" id="ML213609">
    <property type="protein sequence ID" value="TFK37228.1"/>
    <property type="molecule type" value="Genomic_DNA"/>
</dbReference>
<reference evidence="7 8" key="1">
    <citation type="journal article" date="2019" name="Nat. Ecol. Evol.">
        <title>Megaphylogeny resolves global patterns of mushroom evolution.</title>
        <authorList>
            <person name="Varga T."/>
            <person name="Krizsan K."/>
            <person name="Foldi C."/>
            <person name="Dima B."/>
            <person name="Sanchez-Garcia M."/>
            <person name="Sanchez-Ramirez S."/>
            <person name="Szollosi G.J."/>
            <person name="Szarkandi J.G."/>
            <person name="Papp V."/>
            <person name="Albert L."/>
            <person name="Andreopoulos W."/>
            <person name="Angelini C."/>
            <person name="Antonin V."/>
            <person name="Barry K.W."/>
            <person name="Bougher N.L."/>
            <person name="Buchanan P."/>
            <person name="Buyck B."/>
            <person name="Bense V."/>
            <person name="Catcheside P."/>
            <person name="Chovatia M."/>
            <person name="Cooper J."/>
            <person name="Damon W."/>
            <person name="Desjardin D."/>
            <person name="Finy P."/>
            <person name="Geml J."/>
            <person name="Haridas S."/>
            <person name="Hughes K."/>
            <person name="Justo A."/>
            <person name="Karasinski D."/>
            <person name="Kautmanova I."/>
            <person name="Kiss B."/>
            <person name="Kocsube S."/>
            <person name="Kotiranta H."/>
            <person name="LaButti K.M."/>
            <person name="Lechner B.E."/>
            <person name="Liimatainen K."/>
            <person name="Lipzen A."/>
            <person name="Lukacs Z."/>
            <person name="Mihaltcheva S."/>
            <person name="Morgado L.N."/>
            <person name="Niskanen T."/>
            <person name="Noordeloos M.E."/>
            <person name="Ohm R.A."/>
            <person name="Ortiz-Santana B."/>
            <person name="Ovrebo C."/>
            <person name="Racz N."/>
            <person name="Riley R."/>
            <person name="Savchenko A."/>
            <person name="Shiryaev A."/>
            <person name="Soop K."/>
            <person name="Spirin V."/>
            <person name="Szebenyi C."/>
            <person name="Tomsovsky M."/>
            <person name="Tulloss R.E."/>
            <person name="Uehling J."/>
            <person name="Grigoriev I.V."/>
            <person name="Vagvolgyi C."/>
            <person name="Papp T."/>
            <person name="Martin F.M."/>
            <person name="Miettinen O."/>
            <person name="Hibbett D.S."/>
            <person name="Nagy L.G."/>
        </authorList>
    </citation>
    <scope>NUCLEOTIDE SEQUENCE [LARGE SCALE GENOMIC DNA]</scope>
    <source>
        <strain evidence="7 8">CBS 166.37</strain>
    </source>
</reference>
<evidence type="ECO:0000313" key="8">
    <source>
        <dbReference type="Proteomes" id="UP000308652"/>
    </source>
</evidence>
<feature type="region of interest" description="Disordered" evidence="5">
    <location>
        <begin position="140"/>
        <end position="177"/>
    </location>
</feature>
<organism evidence="7 8">
    <name type="scientific">Crucibulum laeve</name>
    <dbReference type="NCBI Taxonomy" id="68775"/>
    <lineage>
        <taxon>Eukaryota</taxon>
        <taxon>Fungi</taxon>
        <taxon>Dikarya</taxon>
        <taxon>Basidiomycota</taxon>
        <taxon>Agaricomycotina</taxon>
        <taxon>Agaricomycetes</taxon>
        <taxon>Agaricomycetidae</taxon>
        <taxon>Agaricales</taxon>
        <taxon>Agaricineae</taxon>
        <taxon>Nidulariaceae</taxon>
        <taxon>Crucibulum</taxon>
    </lineage>
</organism>
<dbReference type="PANTHER" id="PTHR23354:SF62">
    <property type="entry name" value="MUSTARD, ISOFORM V"/>
    <property type="match status" value="1"/>
</dbReference>
<dbReference type="AlphaFoldDB" id="A0A5C3LZB5"/>
<dbReference type="GO" id="GO:0006979">
    <property type="term" value="P:response to oxidative stress"/>
    <property type="evidence" value="ECO:0007669"/>
    <property type="project" value="TreeGrafter"/>
</dbReference>
<feature type="compositionally biased region" description="Polar residues" evidence="5">
    <location>
        <begin position="23"/>
        <end position="37"/>
    </location>
</feature>
<evidence type="ECO:0000256" key="3">
    <source>
        <dbReference type="ARBA" id="ARBA00023128"/>
    </source>
</evidence>
<evidence type="ECO:0000313" key="7">
    <source>
        <dbReference type="EMBL" id="TFK37228.1"/>
    </source>
</evidence>
<feature type="region of interest" description="Disordered" evidence="5">
    <location>
        <begin position="222"/>
        <end position="457"/>
    </location>
</feature>
<evidence type="ECO:0000256" key="1">
    <source>
        <dbReference type="ARBA" id="ARBA00004173"/>
    </source>
</evidence>
<evidence type="ECO:0000256" key="4">
    <source>
        <dbReference type="ARBA" id="ARBA00040604"/>
    </source>
</evidence>
<comment type="subcellular location">
    <subcellularLocation>
        <location evidence="1">Mitochondrion</location>
    </subcellularLocation>
</comment>
<proteinExistence type="inferred from homology"/>
<feature type="region of interest" description="Disordered" evidence="5">
    <location>
        <begin position="72"/>
        <end position="106"/>
    </location>
</feature>
<dbReference type="GO" id="GO:0005739">
    <property type="term" value="C:mitochondrion"/>
    <property type="evidence" value="ECO:0007669"/>
    <property type="project" value="UniProtKB-SubCell"/>
</dbReference>
<protein>
    <recommendedName>
        <fullName evidence="4">Oxidation resistance protein 1</fullName>
    </recommendedName>
</protein>
<dbReference type="PANTHER" id="PTHR23354">
    <property type="entry name" value="NUCLEOLAR PROTEIN 7/ESTROGEN RECEPTOR COACTIVATOR-RELATED"/>
    <property type="match status" value="1"/>
</dbReference>
<feature type="compositionally biased region" description="Low complexity" evidence="5">
    <location>
        <begin position="288"/>
        <end position="395"/>
    </location>
</feature>
<feature type="compositionally biased region" description="Low complexity" evidence="5">
    <location>
        <begin position="147"/>
        <end position="173"/>
    </location>
</feature>
<keyword evidence="3" id="KW-0496">Mitochondrion</keyword>
<name>A0A5C3LZB5_9AGAR</name>
<evidence type="ECO:0000256" key="2">
    <source>
        <dbReference type="ARBA" id="ARBA00009540"/>
    </source>
</evidence>
<feature type="compositionally biased region" description="Polar residues" evidence="5">
    <location>
        <begin position="237"/>
        <end position="248"/>
    </location>
</feature>
<dbReference type="Proteomes" id="UP000308652">
    <property type="component" value="Unassembled WGS sequence"/>
</dbReference>
<feature type="region of interest" description="Disordered" evidence="5">
    <location>
        <begin position="1"/>
        <end position="40"/>
    </location>
</feature>
<evidence type="ECO:0000259" key="6">
    <source>
        <dbReference type="PROSITE" id="PS51886"/>
    </source>
</evidence>
<dbReference type="Pfam" id="PF07534">
    <property type="entry name" value="TLD"/>
    <property type="match status" value="1"/>
</dbReference>
<gene>
    <name evidence="7" type="ORF">BDQ12DRAFT_685529</name>
</gene>
<comment type="similarity">
    <text evidence="2">Belongs to the OXR1 family.</text>
</comment>
<feature type="domain" description="TLDc" evidence="6">
    <location>
        <begin position="577"/>
        <end position="759"/>
    </location>
</feature>
<sequence>MTTSPLTMPQDHPNPLTPTNPPSTDARSRVSTPNSHLASEMDRNIDKFATLFSPGTPRASPVFETTNDYFNSAPSVGPSNRAAIPKRPHSAPRAIPLTHSRSESDSEFGSFVAVPAMEDPLSADIPTFEYEHLQAPMQATSPAQLHPPASASRSRTGSPSSLLSSQQPSQRQGDNTSLNFFDKFAEDAKKASERRGRELVDELLMYEDDPMYWLKNQQAEVVDKAKDEHGPGPGSSPLGTNAVTTHETPFSPARVEHGFHSDIDDEYFSPKARAASHSPHRTKRESSHSSQSPPIGSLLSTAPPTLAPPVASTPLVNSVPLSSSPPDDATLGSSGTPSSRGSSSSGHRPVSPPRSSSYQTLSSLSSRWMSNLLSSTSNPSSTASASRASTTARPTLDSIFGAPEDGEPTHPQTPPSQARAHAPTHHAQTLPRPIGGPSTHNPLPTSLAHGGLNRFGSPVTSQSIPNILPISPFSADISHKSSPFASHTFKPISGAPGFTGEQYDWDKGFSKELESELGGKGDRGRGEGVLGEEHWGRAQMSGGSLHSSRTASEGVRELIEKKIGGVDLVGRRATTTPVLTSDLADLIRPHFPALARLPRNWNLLYSLDQDGISLNTLYSNCEAAAEKDKTHSGKGTLVVVRDAGDTIFGVYVGEGLAKGGGRGKGYFGGGESFLWKYTGGALKVYKWTGKNDYVALCEYNCLSFGGGDGHYGLYLDDTLYEGSSAPCPTFDNGPLCSPGPFKAGCIEFECVGLEVWGIGA</sequence>
<dbReference type="OrthoDB" id="26679at2759"/>
<keyword evidence="8" id="KW-1185">Reference proteome</keyword>
<dbReference type="GO" id="GO:0005634">
    <property type="term" value="C:nucleus"/>
    <property type="evidence" value="ECO:0007669"/>
    <property type="project" value="TreeGrafter"/>
</dbReference>
<evidence type="ECO:0000256" key="5">
    <source>
        <dbReference type="SAM" id="MobiDB-lite"/>
    </source>
</evidence>
<dbReference type="PROSITE" id="PS51886">
    <property type="entry name" value="TLDC"/>
    <property type="match status" value="1"/>
</dbReference>
<dbReference type="InterPro" id="IPR006571">
    <property type="entry name" value="TLDc_dom"/>
</dbReference>